<keyword evidence="1" id="KW-1133">Transmembrane helix</keyword>
<organism evidence="2 3">
    <name type="scientific">Streptomyces cavernicola</name>
    <dbReference type="NCBI Taxonomy" id="3043613"/>
    <lineage>
        <taxon>Bacteria</taxon>
        <taxon>Bacillati</taxon>
        <taxon>Actinomycetota</taxon>
        <taxon>Actinomycetes</taxon>
        <taxon>Kitasatosporales</taxon>
        <taxon>Streptomycetaceae</taxon>
        <taxon>Streptomyces</taxon>
    </lineage>
</organism>
<keyword evidence="3" id="KW-1185">Reference proteome</keyword>
<evidence type="ECO:0008006" key="4">
    <source>
        <dbReference type="Google" id="ProtNLM"/>
    </source>
</evidence>
<evidence type="ECO:0000256" key="1">
    <source>
        <dbReference type="SAM" id="Phobius"/>
    </source>
</evidence>
<dbReference type="Proteomes" id="UP001223978">
    <property type="component" value="Unassembled WGS sequence"/>
</dbReference>
<protein>
    <recommendedName>
        <fullName evidence="4">DUF3592 domain-containing protein</fullName>
    </recommendedName>
</protein>
<evidence type="ECO:0000313" key="3">
    <source>
        <dbReference type="Proteomes" id="UP001223978"/>
    </source>
</evidence>
<keyword evidence="1" id="KW-0812">Transmembrane</keyword>
<evidence type="ECO:0000313" key="2">
    <source>
        <dbReference type="EMBL" id="MDI3407829.1"/>
    </source>
</evidence>
<reference evidence="2 3" key="1">
    <citation type="submission" date="2023-05" db="EMBL/GenBank/DDBJ databases">
        <title>Draft genome sequence of Streptomyces sp. B-S-A6 isolated from a cave soil in Thailand.</title>
        <authorList>
            <person name="Chamroensaksri N."/>
            <person name="Muangham S."/>
        </authorList>
    </citation>
    <scope>NUCLEOTIDE SEQUENCE [LARGE SCALE GENOMIC DNA]</scope>
    <source>
        <strain evidence="2 3">B-S-A6</strain>
    </source>
</reference>
<sequence length="156" mass="17791">MEGLKAGSGTWQRKALVVFLALCMVWIVGVVVWVGVRFYKASLPDPWEDEQRKAGVHHEQHPKSGRYYIPRYYKTGKDGSVELRYRVEASIDSSADDFRRTYEISAEPKKTGPAEVTFTDRFGGMRRTFTVTYTSDVDLEWYGETAARITVKAVPD</sequence>
<feature type="transmembrane region" description="Helical" evidence="1">
    <location>
        <begin position="15"/>
        <end position="36"/>
    </location>
</feature>
<comment type="caution">
    <text evidence="2">The sequence shown here is derived from an EMBL/GenBank/DDBJ whole genome shotgun (WGS) entry which is preliminary data.</text>
</comment>
<proteinExistence type="predicted"/>
<gene>
    <name evidence="2" type="ORF">QIS96_28945</name>
</gene>
<dbReference type="RefSeq" id="WP_282545738.1">
    <property type="nucleotide sequence ID" value="NZ_JASCIQ010000037.1"/>
</dbReference>
<accession>A0ABT6SIW0</accession>
<dbReference type="EMBL" id="JASCIQ010000037">
    <property type="protein sequence ID" value="MDI3407829.1"/>
    <property type="molecule type" value="Genomic_DNA"/>
</dbReference>
<name>A0ABT6SIW0_9ACTN</name>
<keyword evidence="1" id="KW-0472">Membrane</keyword>